<feature type="region of interest" description="Disordered" evidence="1">
    <location>
        <begin position="475"/>
        <end position="502"/>
    </location>
</feature>
<dbReference type="Proteomes" id="UP000483802">
    <property type="component" value="Unassembled WGS sequence"/>
</dbReference>
<dbReference type="AlphaFoldDB" id="A0A6L6WR30"/>
<evidence type="ECO:0000256" key="3">
    <source>
        <dbReference type="SAM" id="SignalP"/>
    </source>
</evidence>
<dbReference type="Pfam" id="PF05506">
    <property type="entry name" value="PLipase_C_C"/>
    <property type="match status" value="1"/>
</dbReference>
<dbReference type="InterPro" id="IPR023849">
    <property type="entry name" value="TQXA_dom"/>
</dbReference>
<evidence type="ECO:0000259" key="4">
    <source>
        <dbReference type="Pfam" id="PF05506"/>
    </source>
</evidence>
<feature type="chain" id="PRO_5026844065" evidence="3">
    <location>
        <begin position="48"/>
        <end position="502"/>
    </location>
</feature>
<dbReference type="NCBIfam" id="TIGR03934">
    <property type="entry name" value="TQXA_dom"/>
    <property type="match status" value="1"/>
</dbReference>
<feature type="region of interest" description="Disordered" evidence="1">
    <location>
        <begin position="413"/>
        <end position="441"/>
    </location>
</feature>
<gene>
    <name evidence="6" type="ORF">GPA10_07000</name>
</gene>
<feature type="transmembrane region" description="Helical" evidence="2">
    <location>
        <begin position="450"/>
        <end position="469"/>
    </location>
</feature>
<dbReference type="NCBIfam" id="TIGR01167">
    <property type="entry name" value="LPXTG_anchor"/>
    <property type="match status" value="1"/>
</dbReference>
<keyword evidence="2" id="KW-0472">Membrane</keyword>
<dbReference type="GO" id="GO:0016042">
    <property type="term" value="P:lipid catabolic process"/>
    <property type="evidence" value="ECO:0007669"/>
    <property type="project" value="InterPro"/>
</dbReference>
<dbReference type="RefSeq" id="WP_425505681.1">
    <property type="nucleotide sequence ID" value="NZ_WPNZ01000003.1"/>
</dbReference>
<dbReference type="GO" id="GO:0004629">
    <property type="term" value="F:phospholipase C activity"/>
    <property type="evidence" value="ECO:0007669"/>
    <property type="project" value="InterPro"/>
</dbReference>
<evidence type="ECO:0000259" key="5">
    <source>
        <dbReference type="Pfam" id="PF08341"/>
    </source>
</evidence>
<dbReference type="NCBIfam" id="NF041528">
    <property type="entry name" value="strep_LAETG"/>
    <property type="match status" value="1"/>
</dbReference>
<evidence type="ECO:0000256" key="2">
    <source>
        <dbReference type="SAM" id="Phobius"/>
    </source>
</evidence>
<feature type="domain" description="Thioester" evidence="5">
    <location>
        <begin position="101"/>
        <end position="201"/>
    </location>
</feature>
<dbReference type="InterPro" id="IPR008475">
    <property type="entry name" value="PLipase_C_C"/>
</dbReference>
<feature type="compositionally biased region" description="Low complexity" evidence="1">
    <location>
        <begin position="416"/>
        <end position="431"/>
    </location>
</feature>
<evidence type="ECO:0000256" key="1">
    <source>
        <dbReference type="SAM" id="MobiDB-lite"/>
    </source>
</evidence>
<feature type="signal peptide" evidence="3">
    <location>
        <begin position="1"/>
        <end position="47"/>
    </location>
</feature>
<accession>A0A6L6WR30</accession>
<proteinExistence type="predicted"/>
<organism evidence="6 7">
    <name type="scientific">Streptomyces typhae</name>
    <dbReference type="NCBI Taxonomy" id="2681492"/>
    <lineage>
        <taxon>Bacteria</taxon>
        <taxon>Bacillati</taxon>
        <taxon>Actinomycetota</taxon>
        <taxon>Actinomycetes</taxon>
        <taxon>Kitasatosporales</taxon>
        <taxon>Streptomycetaceae</taxon>
        <taxon>Streptomyces</taxon>
    </lineage>
</organism>
<dbReference type="EMBL" id="WPNZ01000003">
    <property type="protein sequence ID" value="MVO84530.1"/>
    <property type="molecule type" value="Genomic_DNA"/>
</dbReference>
<sequence length="502" mass="51176">MFSAFSERPAVKALGKSSPRGRCAGRLAVAAAVSGLALAGLAAPAIAATVTDTPQYRGGASATLTDLKTYGQAVIREDGVSRRIPAGLFEMSVDNGGTLQTYCVDVNNPTQKDAKYRETPWRGTSLHGNAQAGKIRWILQHSYPRVNDLAQLARKAGAKSLTAEAAAAGTQVAIWRYSDKADVKAVDPRAEKLADYLQRSARSSPEPKASLTLEQPAVAGRAGERIGPVTVRTGADGVTVTPPADSASGVRIVGKDGKPVKAARDGSRLFFDVPKGSPDGTAALEVQASTTVPVGRAFTSETRSQTQILAGSSESTVSAGATAHWAQKGAIPALSAEKNCAERGVDITASNKGDAPFSFSLMGVEHTIEAGTKRTVTIPLQEDQAYDFTITGPGGFQKRFAGVLDCRTEGSAVDVGGKAQPAPAPSPASAGGTSGGGDLAETGGSNATPLIAGIAIVMVVVGGGAVFFLRKKKDPAAPAATAPTAPPAESASSASSPSAPEE</sequence>
<name>A0A6L6WR30_9ACTN</name>
<protein>
    <submittedName>
        <fullName evidence="6">TQXA domain-containing protein</fullName>
    </submittedName>
</protein>
<feature type="region of interest" description="Disordered" evidence="1">
    <location>
        <begin position="199"/>
        <end position="222"/>
    </location>
</feature>
<dbReference type="InterPro" id="IPR013552">
    <property type="entry name" value="Thioester_dom"/>
</dbReference>
<dbReference type="Pfam" id="PF08341">
    <property type="entry name" value="TED"/>
    <property type="match status" value="1"/>
</dbReference>
<evidence type="ECO:0000313" key="7">
    <source>
        <dbReference type="Proteomes" id="UP000483802"/>
    </source>
</evidence>
<feature type="domain" description="Bacterial phospholipase C C-terminal" evidence="4">
    <location>
        <begin position="340"/>
        <end position="402"/>
    </location>
</feature>
<dbReference type="Gene3D" id="1.10.150.480">
    <property type="match status" value="1"/>
</dbReference>
<comment type="caution">
    <text evidence="6">The sequence shown here is derived from an EMBL/GenBank/DDBJ whole genome shotgun (WGS) entry which is preliminary data.</text>
</comment>
<evidence type="ECO:0000313" key="6">
    <source>
        <dbReference type="EMBL" id="MVO84530.1"/>
    </source>
</evidence>
<keyword evidence="7" id="KW-1185">Reference proteome</keyword>
<keyword evidence="2" id="KW-1133">Transmembrane helix</keyword>
<keyword evidence="3" id="KW-0732">Signal</keyword>
<reference evidence="6 7" key="1">
    <citation type="submission" date="2019-11" db="EMBL/GenBank/DDBJ databases">
        <title>Streptomyces typhae sp. nov., a novel endophytic actinomycete isolated from the root of cattail pollen (Typha angustifolia L.).</title>
        <authorList>
            <person name="Peng C."/>
        </authorList>
    </citation>
    <scope>NUCLEOTIDE SEQUENCE [LARGE SCALE GENOMIC DNA]</scope>
    <source>
        <strain evidence="7">p1417</strain>
    </source>
</reference>
<feature type="compositionally biased region" description="Low complexity" evidence="1">
    <location>
        <begin position="476"/>
        <end position="502"/>
    </location>
</feature>
<keyword evidence="2" id="KW-0812">Transmembrane</keyword>